<dbReference type="Proteomes" id="UP000595140">
    <property type="component" value="Unassembled WGS sequence"/>
</dbReference>
<keyword evidence="2" id="KW-1185">Reference proteome</keyword>
<evidence type="ECO:0000313" key="2">
    <source>
        <dbReference type="Proteomes" id="UP000595140"/>
    </source>
</evidence>
<dbReference type="AlphaFoldDB" id="A0A484MPB4"/>
<name>A0A484MPB4_9ASTE</name>
<evidence type="ECO:0000313" key="1">
    <source>
        <dbReference type="EMBL" id="VFQ90329.1"/>
    </source>
</evidence>
<proteinExistence type="predicted"/>
<sequence length="235" mass="24954">MSSSNYNAVSSQAASESTPAIPLMMSSMGTTFAPITTVGSIGMIPIMSTPTPTPTTTMFPGSITTPGGAFTPYPSAWAQFAADPANAQALQGYQQVMAMMQQAGGFMPFAYPDMTPPIMPPPVSTPSTFVPRMVPIHPVNLTGTLNEATPSNVHEINEAEQEAAQKAGTLPPSGRTGPGVCTWRWFPWSHMGSRQGGNLSLSLIGICPGWGEIIMTLWSLQWISMGLMWPGSWLT</sequence>
<reference evidence="1 2" key="1">
    <citation type="submission" date="2018-04" db="EMBL/GenBank/DDBJ databases">
        <authorList>
            <person name="Vogel A."/>
        </authorList>
    </citation>
    <scope>NUCLEOTIDE SEQUENCE [LARGE SCALE GENOMIC DNA]</scope>
</reference>
<gene>
    <name evidence="1" type="ORF">CCAM_LOCUS32105</name>
</gene>
<dbReference type="EMBL" id="OOIL02004035">
    <property type="protein sequence ID" value="VFQ90329.1"/>
    <property type="molecule type" value="Genomic_DNA"/>
</dbReference>
<organism evidence="1 2">
    <name type="scientific">Cuscuta campestris</name>
    <dbReference type="NCBI Taxonomy" id="132261"/>
    <lineage>
        <taxon>Eukaryota</taxon>
        <taxon>Viridiplantae</taxon>
        <taxon>Streptophyta</taxon>
        <taxon>Embryophyta</taxon>
        <taxon>Tracheophyta</taxon>
        <taxon>Spermatophyta</taxon>
        <taxon>Magnoliopsida</taxon>
        <taxon>eudicotyledons</taxon>
        <taxon>Gunneridae</taxon>
        <taxon>Pentapetalae</taxon>
        <taxon>asterids</taxon>
        <taxon>lamiids</taxon>
        <taxon>Solanales</taxon>
        <taxon>Convolvulaceae</taxon>
        <taxon>Cuscuteae</taxon>
        <taxon>Cuscuta</taxon>
        <taxon>Cuscuta subgen. Grammica</taxon>
        <taxon>Cuscuta sect. Cleistogrammica</taxon>
    </lineage>
</organism>
<protein>
    <submittedName>
        <fullName evidence="1">Uncharacterized protein</fullName>
    </submittedName>
</protein>
<accession>A0A484MPB4</accession>